<evidence type="ECO:0000313" key="2">
    <source>
        <dbReference type="Proteomes" id="UP000027195"/>
    </source>
</evidence>
<organism evidence="1 2">
    <name type="scientific">Botryobasidium botryosum (strain FD-172 SS1)</name>
    <dbReference type="NCBI Taxonomy" id="930990"/>
    <lineage>
        <taxon>Eukaryota</taxon>
        <taxon>Fungi</taxon>
        <taxon>Dikarya</taxon>
        <taxon>Basidiomycota</taxon>
        <taxon>Agaricomycotina</taxon>
        <taxon>Agaricomycetes</taxon>
        <taxon>Cantharellales</taxon>
        <taxon>Botryobasidiaceae</taxon>
        <taxon>Botryobasidium</taxon>
    </lineage>
</organism>
<dbReference type="Proteomes" id="UP000027195">
    <property type="component" value="Unassembled WGS sequence"/>
</dbReference>
<proteinExistence type="predicted"/>
<dbReference type="InParanoid" id="A0A067MQK7"/>
<accession>A0A067MQK7</accession>
<reference evidence="2" key="1">
    <citation type="journal article" date="2014" name="Proc. Natl. Acad. Sci. U.S.A.">
        <title>Extensive sampling of basidiomycete genomes demonstrates inadequacy of the white-rot/brown-rot paradigm for wood decay fungi.</title>
        <authorList>
            <person name="Riley R."/>
            <person name="Salamov A.A."/>
            <person name="Brown D.W."/>
            <person name="Nagy L.G."/>
            <person name="Floudas D."/>
            <person name="Held B.W."/>
            <person name="Levasseur A."/>
            <person name="Lombard V."/>
            <person name="Morin E."/>
            <person name="Otillar R."/>
            <person name="Lindquist E.A."/>
            <person name="Sun H."/>
            <person name="LaButti K.M."/>
            <person name="Schmutz J."/>
            <person name="Jabbour D."/>
            <person name="Luo H."/>
            <person name="Baker S.E."/>
            <person name="Pisabarro A.G."/>
            <person name="Walton J.D."/>
            <person name="Blanchette R.A."/>
            <person name="Henrissat B."/>
            <person name="Martin F."/>
            <person name="Cullen D."/>
            <person name="Hibbett D.S."/>
            <person name="Grigoriev I.V."/>
        </authorList>
    </citation>
    <scope>NUCLEOTIDE SEQUENCE [LARGE SCALE GENOMIC DNA]</scope>
    <source>
        <strain evidence="2">FD-172 SS1</strain>
    </source>
</reference>
<dbReference type="HOGENOM" id="CLU_2263311_0_0_1"/>
<name>A0A067MQK7_BOTB1</name>
<dbReference type="AlphaFoldDB" id="A0A067MQK7"/>
<evidence type="ECO:0000313" key="1">
    <source>
        <dbReference type="EMBL" id="KDQ14172.1"/>
    </source>
</evidence>
<protein>
    <submittedName>
        <fullName evidence="1">Uncharacterized protein</fullName>
    </submittedName>
</protein>
<dbReference type="EMBL" id="KL198039">
    <property type="protein sequence ID" value="KDQ14172.1"/>
    <property type="molecule type" value="Genomic_DNA"/>
</dbReference>
<gene>
    <name evidence="1" type="ORF">BOTBODRAFT_352428</name>
</gene>
<sequence>MMERQGNAIVVARVAPLLHWKGHLTNTHKQEAERSRVQDIRTAVKTSKMVWKAVIAPENRNGRSAGNIARYEHVRKREIHNHGWTATVVKYQGDAGDWRGGKR</sequence>
<keyword evidence="2" id="KW-1185">Reference proteome</keyword>